<proteinExistence type="predicted"/>
<dbReference type="EMBL" id="GGEC01058361">
    <property type="protein sequence ID" value="MBX38845.1"/>
    <property type="molecule type" value="Transcribed_RNA"/>
</dbReference>
<evidence type="ECO:0000313" key="1">
    <source>
        <dbReference type="EMBL" id="MBX38845.1"/>
    </source>
</evidence>
<reference evidence="1" key="1">
    <citation type="submission" date="2018-02" db="EMBL/GenBank/DDBJ databases">
        <title>Rhizophora mucronata_Transcriptome.</title>
        <authorList>
            <person name="Meera S.P."/>
            <person name="Sreeshan A."/>
            <person name="Augustine A."/>
        </authorList>
    </citation>
    <scope>NUCLEOTIDE SEQUENCE</scope>
    <source>
        <tissue evidence="1">Leaf</tissue>
    </source>
</reference>
<sequence length="34" mass="4026">MVNMISMSTNSDIRWCTCNIFKFHNHALNHFQSP</sequence>
<organism evidence="1">
    <name type="scientific">Rhizophora mucronata</name>
    <name type="common">Asiatic mangrove</name>
    <dbReference type="NCBI Taxonomy" id="61149"/>
    <lineage>
        <taxon>Eukaryota</taxon>
        <taxon>Viridiplantae</taxon>
        <taxon>Streptophyta</taxon>
        <taxon>Embryophyta</taxon>
        <taxon>Tracheophyta</taxon>
        <taxon>Spermatophyta</taxon>
        <taxon>Magnoliopsida</taxon>
        <taxon>eudicotyledons</taxon>
        <taxon>Gunneridae</taxon>
        <taxon>Pentapetalae</taxon>
        <taxon>rosids</taxon>
        <taxon>fabids</taxon>
        <taxon>Malpighiales</taxon>
        <taxon>Rhizophoraceae</taxon>
        <taxon>Rhizophora</taxon>
    </lineage>
</organism>
<dbReference type="AlphaFoldDB" id="A0A2P2N8R2"/>
<protein>
    <submittedName>
        <fullName evidence="1">Uncharacterized protein</fullName>
    </submittedName>
</protein>
<name>A0A2P2N8R2_RHIMU</name>
<accession>A0A2P2N8R2</accession>